<dbReference type="AlphaFoldDB" id="A0AA88DQB6"/>
<comment type="caution">
    <text evidence="1">The sequence shown here is derived from an EMBL/GenBank/DDBJ whole genome shotgun (WGS) entry which is preliminary data.</text>
</comment>
<evidence type="ECO:0008006" key="3">
    <source>
        <dbReference type="Google" id="ProtNLM"/>
    </source>
</evidence>
<dbReference type="Gene3D" id="2.120.10.80">
    <property type="entry name" value="Kelch-type beta propeller"/>
    <property type="match status" value="1"/>
</dbReference>
<dbReference type="EMBL" id="BTGU01000088">
    <property type="protein sequence ID" value="GMN59483.1"/>
    <property type="molecule type" value="Genomic_DNA"/>
</dbReference>
<gene>
    <name evidence="1" type="ORF">TIFTF001_028582</name>
</gene>
<keyword evidence="2" id="KW-1185">Reference proteome</keyword>
<protein>
    <recommendedName>
        <fullName evidence="3">F-box/kelch-repeat protein</fullName>
    </recommendedName>
</protein>
<accession>A0AA88DQB6</accession>
<dbReference type="Proteomes" id="UP001187192">
    <property type="component" value="Unassembled WGS sequence"/>
</dbReference>
<evidence type="ECO:0000313" key="1">
    <source>
        <dbReference type="EMBL" id="GMN59483.1"/>
    </source>
</evidence>
<evidence type="ECO:0000313" key="2">
    <source>
        <dbReference type="Proteomes" id="UP001187192"/>
    </source>
</evidence>
<dbReference type="SUPFAM" id="SSF117281">
    <property type="entry name" value="Kelch motif"/>
    <property type="match status" value="1"/>
</dbReference>
<dbReference type="InterPro" id="IPR015915">
    <property type="entry name" value="Kelch-typ_b-propeller"/>
</dbReference>
<name>A0AA88DQB6_FICCA</name>
<reference evidence="1" key="1">
    <citation type="submission" date="2023-07" db="EMBL/GenBank/DDBJ databases">
        <title>draft genome sequence of fig (Ficus carica).</title>
        <authorList>
            <person name="Takahashi T."/>
            <person name="Nishimura K."/>
        </authorList>
    </citation>
    <scope>NUCLEOTIDE SEQUENCE</scope>
</reference>
<organism evidence="1 2">
    <name type="scientific">Ficus carica</name>
    <name type="common">Common fig</name>
    <dbReference type="NCBI Taxonomy" id="3494"/>
    <lineage>
        <taxon>Eukaryota</taxon>
        <taxon>Viridiplantae</taxon>
        <taxon>Streptophyta</taxon>
        <taxon>Embryophyta</taxon>
        <taxon>Tracheophyta</taxon>
        <taxon>Spermatophyta</taxon>
        <taxon>Magnoliopsida</taxon>
        <taxon>eudicotyledons</taxon>
        <taxon>Gunneridae</taxon>
        <taxon>Pentapetalae</taxon>
        <taxon>rosids</taxon>
        <taxon>fabids</taxon>
        <taxon>Rosales</taxon>
        <taxon>Moraceae</taxon>
        <taxon>Ficeae</taxon>
        <taxon>Ficus</taxon>
    </lineage>
</organism>
<proteinExistence type="predicted"/>
<sequence>MSSSSPETVSPCPGGGVEAHQISRQLPGVLRRPISPQLHPTPALPQNPKPILPANGCLTLYPRPNPNSSTGNIIMARAPENPRGLLDSYVWATLGPKIDVLGSGFYDRSTDVWILDCRFHTWERGPSIPMARKGDAKTVVFDSNIYVIGGWRCGKVYVWMDREELKFDPVTKEWEVFKSDIGVGLPCISELRAKMGIWCWEIEVKKNGDEDGDFQGEVVWLEMVYSTRAWLIDRAPLFYACMPVCL</sequence>